<reference evidence="2" key="1">
    <citation type="submission" date="2019-06" db="EMBL/GenBank/DDBJ databases">
        <authorList>
            <person name="Zheng W."/>
        </authorList>
    </citation>
    <scope>NUCLEOTIDE SEQUENCE</scope>
    <source>
        <strain evidence="2">QDHG01</strain>
    </source>
</reference>
<name>A0A8J8SZN4_HALGN</name>
<dbReference type="Proteomes" id="UP000785679">
    <property type="component" value="Unassembled WGS sequence"/>
</dbReference>
<keyword evidence="3" id="KW-1185">Reference proteome</keyword>
<comment type="caution">
    <text evidence="2">The sequence shown here is derived from an EMBL/GenBank/DDBJ whole genome shotgun (WGS) entry which is preliminary data.</text>
</comment>
<dbReference type="EMBL" id="RRYP01012981">
    <property type="protein sequence ID" value="TNV76774.1"/>
    <property type="molecule type" value="Genomic_DNA"/>
</dbReference>
<dbReference type="AlphaFoldDB" id="A0A8J8SZN4"/>
<protein>
    <submittedName>
        <fullName evidence="2">Uncharacterized protein</fullName>
    </submittedName>
</protein>
<evidence type="ECO:0000313" key="3">
    <source>
        <dbReference type="Proteomes" id="UP000785679"/>
    </source>
</evidence>
<evidence type="ECO:0000256" key="1">
    <source>
        <dbReference type="SAM" id="MobiDB-lite"/>
    </source>
</evidence>
<gene>
    <name evidence="2" type="ORF">FGO68_gene13434</name>
</gene>
<proteinExistence type="predicted"/>
<dbReference type="Gene3D" id="3.30.160.20">
    <property type="match status" value="1"/>
</dbReference>
<evidence type="ECO:0000313" key="2">
    <source>
        <dbReference type="EMBL" id="TNV76774.1"/>
    </source>
</evidence>
<sequence length="238" mass="27042">MEAFTKDGGARITAEIYTDILRGMFKQLIDKVDTTVKIAKLPNINGLTKDKPLIDEEVDRSFKKELSELVKGLQDIIGPQLLAIPTSEACKQEDETPGFDIQLSQPQESPTPQSQTAEDTEIDDPELLTAKKHLTSVHTPNSIINDLKNKYSKRYPDLFKEDFQTPMVQKQSWHHVKLIFMSGLHITECLDINKTQARHTSAQQMLKYLFPGMTWNEMLAEFINSKDPLNNILKSLSL</sequence>
<organism evidence="2 3">
    <name type="scientific">Halteria grandinella</name>
    <dbReference type="NCBI Taxonomy" id="5974"/>
    <lineage>
        <taxon>Eukaryota</taxon>
        <taxon>Sar</taxon>
        <taxon>Alveolata</taxon>
        <taxon>Ciliophora</taxon>
        <taxon>Intramacronucleata</taxon>
        <taxon>Spirotrichea</taxon>
        <taxon>Stichotrichia</taxon>
        <taxon>Sporadotrichida</taxon>
        <taxon>Halteriidae</taxon>
        <taxon>Halteria</taxon>
    </lineage>
</organism>
<feature type="region of interest" description="Disordered" evidence="1">
    <location>
        <begin position="93"/>
        <end position="120"/>
    </location>
</feature>
<accession>A0A8J8SZN4</accession>
<feature type="compositionally biased region" description="Low complexity" evidence="1">
    <location>
        <begin position="102"/>
        <end position="115"/>
    </location>
</feature>